<comment type="caution">
    <text evidence="4">The sequence shown here is derived from an EMBL/GenBank/DDBJ whole genome shotgun (WGS) entry which is preliminary data.</text>
</comment>
<dbReference type="AlphaFoldDB" id="A0A2N3PNZ9"/>
<keyword evidence="5" id="KW-1185">Reference proteome</keyword>
<evidence type="ECO:0000256" key="1">
    <source>
        <dbReference type="ARBA" id="ARBA00023002"/>
    </source>
</evidence>
<evidence type="ECO:0000256" key="2">
    <source>
        <dbReference type="SAM" id="MobiDB-lite"/>
    </source>
</evidence>
<evidence type="ECO:0000313" key="4">
    <source>
        <dbReference type="EMBL" id="PKU22104.1"/>
    </source>
</evidence>
<dbReference type="Proteomes" id="UP000233293">
    <property type="component" value="Unassembled WGS sequence"/>
</dbReference>
<organism evidence="4 5">
    <name type="scientific">Telmatospirillum siberiense</name>
    <dbReference type="NCBI Taxonomy" id="382514"/>
    <lineage>
        <taxon>Bacteria</taxon>
        <taxon>Pseudomonadati</taxon>
        <taxon>Pseudomonadota</taxon>
        <taxon>Alphaproteobacteria</taxon>
        <taxon>Rhodospirillales</taxon>
        <taxon>Rhodospirillaceae</taxon>
        <taxon>Telmatospirillum</taxon>
    </lineage>
</organism>
<feature type="domain" description="FAD dependent oxidoreductase" evidence="3">
    <location>
        <begin position="33"/>
        <end position="386"/>
    </location>
</feature>
<dbReference type="InterPro" id="IPR006076">
    <property type="entry name" value="FAD-dep_OxRdtase"/>
</dbReference>
<dbReference type="PANTHER" id="PTHR13847">
    <property type="entry name" value="SARCOSINE DEHYDROGENASE-RELATED"/>
    <property type="match status" value="1"/>
</dbReference>
<dbReference type="Pfam" id="PF01266">
    <property type="entry name" value="DAO"/>
    <property type="match status" value="1"/>
</dbReference>
<evidence type="ECO:0000259" key="3">
    <source>
        <dbReference type="Pfam" id="PF01266"/>
    </source>
</evidence>
<protein>
    <recommendedName>
        <fullName evidence="3">FAD dependent oxidoreductase domain-containing protein</fullName>
    </recommendedName>
</protein>
<reference evidence="5" key="1">
    <citation type="submission" date="2017-12" db="EMBL/GenBank/DDBJ databases">
        <title>Draft genome sequence of Telmatospirillum siberiense 26-4b1T, an acidotolerant peatland alphaproteobacterium potentially involved in sulfur cycling.</title>
        <authorList>
            <person name="Hausmann B."/>
            <person name="Pjevac P."/>
            <person name="Schreck K."/>
            <person name="Herbold C.W."/>
            <person name="Daims H."/>
            <person name="Wagner M."/>
            <person name="Pester M."/>
            <person name="Loy A."/>
        </authorList>
    </citation>
    <scope>NUCLEOTIDE SEQUENCE [LARGE SCALE GENOMIC DNA]</scope>
    <source>
        <strain evidence="5">26-4b1</strain>
    </source>
</reference>
<feature type="compositionally biased region" description="Polar residues" evidence="2">
    <location>
        <begin position="1"/>
        <end position="14"/>
    </location>
</feature>
<dbReference type="Gene3D" id="3.30.9.10">
    <property type="entry name" value="D-Amino Acid Oxidase, subunit A, domain 2"/>
    <property type="match status" value="1"/>
</dbReference>
<keyword evidence="1" id="KW-0560">Oxidoreductase</keyword>
<dbReference type="InterPro" id="IPR036188">
    <property type="entry name" value="FAD/NAD-bd_sf"/>
</dbReference>
<dbReference type="GO" id="GO:0016491">
    <property type="term" value="F:oxidoreductase activity"/>
    <property type="evidence" value="ECO:0007669"/>
    <property type="project" value="UniProtKB-KW"/>
</dbReference>
<dbReference type="GO" id="GO:0005737">
    <property type="term" value="C:cytoplasm"/>
    <property type="evidence" value="ECO:0007669"/>
    <property type="project" value="TreeGrafter"/>
</dbReference>
<name>A0A2N3PNZ9_9PROT</name>
<dbReference type="RefSeq" id="WP_101253108.1">
    <property type="nucleotide sequence ID" value="NZ_PIUM01000038.1"/>
</dbReference>
<accession>A0A2N3PNZ9</accession>
<dbReference type="Gene3D" id="3.50.50.60">
    <property type="entry name" value="FAD/NAD(P)-binding domain"/>
    <property type="match status" value="1"/>
</dbReference>
<evidence type="ECO:0000313" key="5">
    <source>
        <dbReference type="Proteomes" id="UP000233293"/>
    </source>
</evidence>
<dbReference type="OrthoDB" id="9806601at2"/>
<proteinExistence type="predicted"/>
<dbReference type="SUPFAM" id="SSF51905">
    <property type="entry name" value="FAD/NAD(P)-binding domain"/>
    <property type="match status" value="1"/>
</dbReference>
<dbReference type="PANTHER" id="PTHR13847:SF281">
    <property type="entry name" value="FAD DEPENDENT OXIDOREDUCTASE DOMAIN-CONTAINING PROTEIN"/>
    <property type="match status" value="1"/>
</dbReference>
<gene>
    <name evidence="4" type="ORF">CWS72_23620</name>
</gene>
<sequence length="433" mass="46732">MTIVSSQSPASLWSVTARPGPPTSPLDGDRTVDVAVIGGGYAGLSTALHVVQAGKSVVVLEAVDIGYGGAGTNNGQVIPALTRANPEDLRQRFGEERGNRLARLIAGSAAFTFDLIRKHGIECDAQQTGWVQPAHSPGRAVLARRRYEQWAELGADVAYLDREQVGTLTGAVIYHGGLLARTGGHVNPLGLARGLAEASLRAGAEIFTKSPVLSVAPQGDGWRLQTPNGAVVAGKVVVATDAYADALFPALRRSIVPVRSYQMATQALAPEILSQVLPLNHALSDSHRDLYFFHATADHRIVTGGALALNFQWRSRLDRRIGERLRRVFPVLGDDIRFEYQWYGDVAITTNFLPHFHQVAPGIITVIGYNGRGLALAAAAGRVLAQAALGHDVNDLDLPLTPLATIPLQGLVRRFSRIELLRYRWLDRQEVRA</sequence>
<feature type="region of interest" description="Disordered" evidence="2">
    <location>
        <begin position="1"/>
        <end position="28"/>
    </location>
</feature>
<dbReference type="EMBL" id="PIUM01000038">
    <property type="protein sequence ID" value="PKU22104.1"/>
    <property type="molecule type" value="Genomic_DNA"/>
</dbReference>